<keyword evidence="3" id="KW-1185">Reference proteome</keyword>
<name>X6M0G2_RETFI</name>
<proteinExistence type="predicted"/>
<comment type="caution">
    <text evidence="2">The sequence shown here is derived from an EMBL/GenBank/DDBJ whole genome shotgun (WGS) entry which is preliminary data.</text>
</comment>
<gene>
    <name evidence="2" type="ORF">RFI_30937</name>
</gene>
<feature type="region of interest" description="Disordered" evidence="1">
    <location>
        <begin position="1058"/>
        <end position="1081"/>
    </location>
</feature>
<dbReference type="EMBL" id="ASPP01027127">
    <property type="protein sequence ID" value="ETO06455.1"/>
    <property type="molecule type" value="Genomic_DNA"/>
</dbReference>
<evidence type="ECO:0000313" key="3">
    <source>
        <dbReference type="Proteomes" id="UP000023152"/>
    </source>
</evidence>
<protein>
    <recommendedName>
        <fullName evidence="4">VWFA domain-containing protein</fullName>
    </recommendedName>
</protein>
<dbReference type="PANTHER" id="PTHR22796">
    <property type="entry name" value="URG4-RELATED"/>
    <property type="match status" value="1"/>
</dbReference>
<dbReference type="SUPFAM" id="SSF52540">
    <property type="entry name" value="P-loop containing nucleoside triphosphate hydrolases"/>
    <property type="match status" value="1"/>
</dbReference>
<evidence type="ECO:0008006" key="4">
    <source>
        <dbReference type="Google" id="ProtNLM"/>
    </source>
</evidence>
<dbReference type="PANTHER" id="PTHR22796:SF1">
    <property type="entry name" value="VWFA DOMAIN-CONTAINING PROTEIN"/>
    <property type="match status" value="1"/>
</dbReference>
<reference evidence="2 3" key="1">
    <citation type="journal article" date="2013" name="Curr. Biol.">
        <title>The Genome of the Foraminiferan Reticulomyxa filosa.</title>
        <authorList>
            <person name="Glockner G."/>
            <person name="Hulsmann N."/>
            <person name="Schleicher M."/>
            <person name="Noegel A.A."/>
            <person name="Eichinger L."/>
            <person name="Gallinger C."/>
            <person name="Pawlowski J."/>
            <person name="Sierra R."/>
            <person name="Euteneuer U."/>
            <person name="Pillet L."/>
            <person name="Moustafa A."/>
            <person name="Platzer M."/>
            <person name="Groth M."/>
            <person name="Szafranski K."/>
            <person name="Schliwa M."/>
        </authorList>
    </citation>
    <scope>NUCLEOTIDE SEQUENCE [LARGE SCALE GENOMIC DNA]</scope>
</reference>
<dbReference type="OrthoDB" id="166993at2759"/>
<feature type="region of interest" description="Disordered" evidence="1">
    <location>
        <begin position="362"/>
        <end position="386"/>
    </location>
</feature>
<organism evidence="2 3">
    <name type="scientific">Reticulomyxa filosa</name>
    <dbReference type="NCBI Taxonomy" id="46433"/>
    <lineage>
        <taxon>Eukaryota</taxon>
        <taxon>Sar</taxon>
        <taxon>Rhizaria</taxon>
        <taxon>Retaria</taxon>
        <taxon>Foraminifera</taxon>
        <taxon>Monothalamids</taxon>
        <taxon>Reticulomyxidae</taxon>
        <taxon>Reticulomyxa</taxon>
    </lineage>
</organism>
<dbReference type="InterPro" id="IPR027417">
    <property type="entry name" value="P-loop_NTPase"/>
</dbReference>
<dbReference type="Gene3D" id="3.40.50.300">
    <property type="entry name" value="P-loop containing nucleotide triphosphate hydrolases"/>
    <property type="match status" value="1"/>
</dbReference>
<evidence type="ECO:0000256" key="1">
    <source>
        <dbReference type="SAM" id="MobiDB-lite"/>
    </source>
</evidence>
<sequence length="2477" mass="286296">MSVSKVLAIYTPDGGKPIKKRLRRVVQSYSQKDLDDVYDSVRSKFSECFSNSNFVIEIKGETILPRDTQKFGDSVKGLKELEIVIKNTVTKREIEQTIIDEKEGEADIDWEKVYNDLLKNINDEFKVLKFLLQNKDEIHVEGADDLKQEWEEMNDSGDSTLKLFLSYEETKEKKFNVTNGISLLFEFTPKRVNDSNEAVMKDTWKKNWNGLRGRVFEHLQLQNNEKLFLLSRMDERDDIIEDADELSDYFNELLNDDNSEAFQLIVICFIFEYNGHYVSWIPSDSPLSTEIEIYDWRNAFKEMKQFVSKQFQLETEDLTFQNAQDESDIIDNERDIKYIWEEMLNQDCLGIFRIVIKNLDSDSDSDSSLNESIKKSNAKVKKKKSLEEEMKYENKGNNNEQRCEASKKPSVGITEKITKVQQSQNSESVQNVDSNKTVKSSIQIMTDIGNKLSQLNTNNKENCKGFMNIVVDTLLHIKPDEDRDILYSTWGFILKELENNTDGKESIEVVREFLGLLDFTLTKNAKDYLITGQPNIDIIKFVKQNFDVLEGGVIIEDNGNSLEQCLHGLEIEIPKNDNEVKHHKNGIYDKHHIIFTLQEIKLEDQDLALVNKCILQPEYMSRFINYFVFNSCRDDAKIIDFHRLENIQIIPISFFGSEIEVVELLMRFGILSTALKTKMLAEKNCLPPGIHALLPLEQLVSLPSIYVVLFYWPVKNAFAKDNIKRSNISCLFSRVLQEVSTTLCIPITKQDLTDFGTVEEIKQEPVRSGVIFDFRIKEDKANSVSISNQLIDNINLKMVKSSIYSNLNAESLDKHPENLFVLGGTDTFGYSLSFKCGSRTEMCQHNTNFQSKKELYTFLQQTSSSYCISYQQNLCFEGKIELASALNEDIVRVYKDSQHTIQLQYEEDEKNITTKADDQLAQNQELVKKTFFLIYLDKLESVFFWFFVLFICFENLLNCKWQLKRHPLFFNLLHWIDVKDLTTDQHCSIDIALQNKQEISDVNVGYAEKSAYYLKNLPADMERILKNYQSKKKEKAGKEGGNWIIAGIKQILSGSDKKIDTHDRTNQNSTEKNDEKTTDDVKTINNTETTNDIVAVPIEVLEEIDWTLELGLLQRWYAKYQHYYNEYSKNKKICLDRYKIIENIQKDVKQKFDKDKGHAKKEFEKNFSKFLDEKKGSSTLKMKISGITVEEKANYETFKLAYYLETELPPSNELKFVSFAQTNENVDSRFYENMAYEIQQDQHLLCHALLKNKEMMLIIRTTFHDSQCSTKVIMSKQKILSSNTKPVTKFGKTVDFVAFNGRDETLAVYAEDSIAFFCFQNNYATLRQQQSPRINLTQFSWYEKTKVQNILFEDNTKQLLVIDKNNWVRFFDLLNNGIVMRGKEFQITDKNKEHIDIQHFLLTPEGGYLLAFSQEMEEVQAEQIANILIPQGETLVDGEEDTKEIEATTATSEEPGEQKQESIQTEIDKKVKGEKRKPTGKIVMDCWLLAKKEKIVSLILPDSMTIDTIDMKQIQIKQNKDKKSFLVGTNKFLQLCMLELVIEVAQAHLHSSVQKMDKQDQEHCIRKETKLDYLEYHFEKFGSRPEFHDLGQDGKLTFHTTLFMDEAQCKTTEEKKKLECLCSQIPSNVTNIIQSSSKKDFTYLNWECSLAWMSKSKELLLSHVIDEVTDKIPHIKLSDFVKLLIIQVPIQIARGSNNSFMLMYNGEDNQREYINTRSVFQLRKEIRFGAYDALINSWEKDIKVVTSMGKQSTGKSYKLNHLFGTKFDISGGRCTDGTWLSVRIVKDILYVLLDFEGLGSFERTQQEDVLLSVFNAAMSNCTIFKCENRFDQDVGGMFQKFQKGVDFIKGSEKCFQGRLLLVIKDIIKSGEQQAIEDFVRHIRDLCHESKVQTDGETMESNSFLTKMYKGSLRIEAYPPLANEGFFRKLALFRKDVDDIPAMHRGGQQFLSHMKLIMSKLSVQDWGSLSGEMAKMRVDELKDYIDAAIKAGTCTISESQEGGAIFRVAEDNHLIILDGSKPVLIENEVALKKAIEKAAERNADIIQILEKEKLEEKLLAALGNVNDGGLILGSIPSQKYLWEKFESMVMKRDHDNFGVGVFVFQLWLDTIHVRREMRVLQWIEGNTCNFKSKDEQDVINSFLRECQVKLRQLREPMVICKQKCKQCNYPCLLHKGHEEDKKYLQHDCWNENNSHQCVYLCYYCQNDKKDEAKDAIPCGYPCGHEGKHDCQVRNHCCGQPCSLAHLDHCQQHCALESGHDSSIDHMCVAKIHYCSQPCSLPGCKMKCVEDHIVSHDRHWCGEKRCPHKCQVQCRTKTDTIELCGAQCHSEDHFHHLKIESDEIGDEGHTCHSDHLCPEKCHEQGICEIITERKFEARDYEGQRGTFKYDAVVEVNAKRKYCVVPIPKFHFRHSINTKDHICYTQHVCDYNCNCKHVARDLSHICDDTCGCTHIGKKHSCDVKCPSCGYFCDRPYGHTE</sequence>
<feature type="non-terminal residue" evidence="2">
    <location>
        <position position="2477"/>
    </location>
</feature>
<dbReference type="Proteomes" id="UP000023152">
    <property type="component" value="Unassembled WGS sequence"/>
</dbReference>
<evidence type="ECO:0000313" key="2">
    <source>
        <dbReference type="EMBL" id="ETO06455.1"/>
    </source>
</evidence>
<accession>X6M0G2</accession>